<keyword evidence="2" id="KW-1185">Reference proteome</keyword>
<evidence type="ECO:0000313" key="2">
    <source>
        <dbReference type="Proteomes" id="UP001221142"/>
    </source>
</evidence>
<gene>
    <name evidence="1" type="ORF">FB45DRAFT_754691</name>
</gene>
<proteinExistence type="predicted"/>
<dbReference type="AlphaFoldDB" id="A0AAD7BH41"/>
<accession>A0AAD7BH41</accession>
<sequence>MSTSTKQSQAQLNDELILVLLKMGVYMERDRLKLDGMSSTARTTRLRKALDRAVENCCIFPLLFPPKEDREMGKLVLSTLPEWKDWRVARREQCFLASCNMIHFIDRPCSVSPFLQKQTGLVGGSMILGPNGSFQAPTDNTPIFNAVVRIIQSKSSEKDKAEAVYFWATRKGDCVEVDLMDLPDQSMGW</sequence>
<organism evidence="1 2">
    <name type="scientific">Roridomyces roridus</name>
    <dbReference type="NCBI Taxonomy" id="1738132"/>
    <lineage>
        <taxon>Eukaryota</taxon>
        <taxon>Fungi</taxon>
        <taxon>Dikarya</taxon>
        <taxon>Basidiomycota</taxon>
        <taxon>Agaricomycotina</taxon>
        <taxon>Agaricomycetes</taxon>
        <taxon>Agaricomycetidae</taxon>
        <taxon>Agaricales</taxon>
        <taxon>Marasmiineae</taxon>
        <taxon>Mycenaceae</taxon>
        <taxon>Roridomyces</taxon>
    </lineage>
</organism>
<dbReference type="Proteomes" id="UP001221142">
    <property type="component" value="Unassembled WGS sequence"/>
</dbReference>
<dbReference type="EMBL" id="JARKIF010000017">
    <property type="protein sequence ID" value="KAJ7620305.1"/>
    <property type="molecule type" value="Genomic_DNA"/>
</dbReference>
<name>A0AAD7BH41_9AGAR</name>
<comment type="caution">
    <text evidence="1">The sequence shown here is derived from an EMBL/GenBank/DDBJ whole genome shotgun (WGS) entry which is preliminary data.</text>
</comment>
<evidence type="ECO:0000313" key="1">
    <source>
        <dbReference type="EMBL" id="KAJ7620305.1"/>
    </source>
</evidence>
<reference evidence="1" key="1">
    <citation type="submission" date="2023-03" db="EMBL/GenBank/DDBJ databases">
        <title>Massive genome expansion in bonnet fungi (Mycena s.s.) driven by repeated elements and novel gene families across ecological guilds.</title>
        <authorList>
            <consortium name="Lawrence Berkeley National Laboratory"/>
            <person name="Harder C.B."/>
            <person name="Miyauchi S."/>
            <person name="Viragh M."/>
            <person name="Kuo A."/>
            <person name="Thoen E."/>
            <person name="Andreopoulos B."/>
            <person name="Lu D."/>
            <person name="Skrede I."/>
            <person name="Drula E."/>
            <person name="Henrissat B."/>
            <person name="Morin E."/>
            <person name="Kohler A."/>
            <person name="Barry K."/>
            <person name="LaButti K."/>
            <person name="Morin E."/>
            <person name="Salamov A."/>
            <person name="Lipzen A."/>
            <person name="Mereny Z."/>
            <person name="Hegedus B."/>
            <person name="Baldrian P."/>
            <person name="Stursova M."/>
            <person name="Weitz H."/>
            <person name="Taylor A."/>
            <person name="Grigoriev I.V."/>
            <person name="Nagy L.G."/>
            <person name="Martin F."/>
            <person name="Kauserud H."/>
        </authorList>
    </citation>
    <scope>NUCLEOTIDE SEQUENCE</scope>
    <source>
        <strain evidence="1">9284</strain>
    </source>
</reference>
<protein>
    <submittedName>
        <fullName evidence="1">Uncharacterized protein</fullName>
    </submittedName>
</protein>